<name>A0AAE3H198_9BACT</name>
<dbReference type="EMBL" id="RJUF01000010">
    <property type="protein sequence ID" value="MCP9762440.1"/>
    <property type="molecule type" value="Genomic_DNA"/>
</dbReference>
<evidence type="ECO:0000313" key="1">
    <source>
        <dbReference type="EMBL" id="MCP9762440.1"/>
    </source>
</evidence>
<organism evidence="1 2">
    <name type="scientific">Lacihabitans soyangensis</name>
    <dbReference type="NCBI Taxonomy" id="869394"/>
    <lineage>
        <taxon>Bacteria</taxon>
        <taxon>Pseudomonadati</taxon>
        <taxon>Bacteroidota</taxon>
        <taxon>Cytophagia</taxon>
        <taxon>Cytophagales</taxon>
        <taxon>Leadbetterellaceae</taxon>
        <taxon>Lacihabitans</taxon>
    </lineage>
</organism>
<sequence>MGFKDFLFGKEKTIADTKLGYLKSRIRKTHPSISYVWASEIRLSGQLQETVIILEGNSYGPFREQFDSAYIIVDNIKEIAERIHLESKSLNLDKTKFCGDWTKDFYLSAITPIDIGESSFEVEYESTNPNDNSYILFTWKDNIISEIEIK</sequence>
<protein>
    <submittedName>
        <fullName evidence="1">Uncharacterized protein</fullName>
    </submittedName>
</protein>
<evidence type="ECO:0000313" key="2">
    <source>
        <dbReference type="Proteomes" id="UP001204144"/>
    </source>
</evidence>
<keyword evidence="2" id="KW-1185">Reference proteome</keyword>
<comment type="caution">
    <text evidence="1">The sequence shown here is derived from an EMBL/GenBank/DDBJ whole genome shotgun (WGS) entry which is preliminary data.</text>
</comment>
<dbReference type="AlphaFoldDB" id="A0AAE3H198"/>
<accession>A0AAE3H198</accession>
<dbReference type="RefSeq" id="WP_255036206.1">
    <property type="nucleotide sequence ID" value="NZ_RJUF01000010.1"/>
</dbReference>
<dbReference type="Proteomes" id="UP001204144">
    <property type="component" value="Unassembled WGS sequence"/>
</dbReference>
<reference evidence="1 2" key="1">
    <citation type="submission" date="2018-11" db="EMBL/GenBank/DDBJ databases">
        <title>Novel bacteria species description.</title>
        <authorList>
            <person name="Han J.-H."/>
        </authorList>
    </citation>
    <scope>NUCLEOTIDE SEQUENCE [LARGE SCALE GENOMIC DNA]</scope>
    <source>
        <strain evidence="1 2">KCTC23259</strain>
    </source>
</reference>
<proteinExistence type="predicted"/>
<gene>
    <name evidence="1" type="ORF">EGI31_05700</name>
</gene>